<dbReference type="PRINTS" id="PR00598">
    <property type="entry name" value="HTHMARR"/>
</dbReference>
<evidence type="ECO:0000313" key="2">
    <source>
        <dbReference type="EMBL" id="APE37308.1"/>
    </source>
</evidence>
<dbReference type="Pfam" id="PF12802">
    <property type="entry name" value="MarR_2"/>
    <property type="match status" value="1"/>
</dbReference>
<reference evidence="2" key="1">
    <citation type="submission" date="2016-11" db="EMBL/GenBank/DDBJ databases">
        <authorList>
            <person name="Jaros S."/>
            <person name="Januszkiewicz K."/>
            <person name="Wedrychowicz H."/>
        </authorList>
    </citation>
    <scope>NUCLEOTIDE SEQUENCE [LARGE SCALE GENOMIC DNA]</scope>
    <source>
        <strain evidence="2">Y48</strain>
    </source>
</reference>
<dbReference type="SUPFAM" id="SSF46785">
    <property type="entry name" value="Winged helix' DNA-binding domain"/>
    <property type="match status" value="1"/>
</dbReference>
<dbReference type="PANTHER" id="PTHR33164:SF43">
    <property type="entry name" value="HTH-TYPE TRANSCRIPTIONAL REPRESSOR YETL"/>
    <property type="match status" value="1"/>
</dbReference>
<dbReference type="GO" id="GO:0003700">
    <property type="term" value="F:DNA-binding transcription factor activity"/>
    <property type="evidence" value="ECO:0007669"/>
    <property type="project" value="InterPro"/>
</dbReference>
<dbReference type="AlphaFoldDB" id="A0A1J0VZ20"/>
<dbReference type="InterPro" id="IPR000835">
    <property type="entry name" value="HTH_MarR-typ"/>
</dbReference>
<dbReference type="SMART" id="SM00347">
    <property type="entry name" value="HTH_MARR"/>
    <property type="match status" value="1"/>
</dbReference>
<dbReference type="KEGG" id="nsl:BOX37_29030"/>
<dbReference type="Proteomes" id="UP000183810">
    <property type="component" value="Chromosome"/>
</dbReference>
<dbReference type="GO" id="GO:0006950">
    <property type="term" value="P:response to stress"/>
    <property type="evidence" value="ECO:0007669"/>
    <property type="project" value="TreeGrafter"/>
</dbReference>
<accession>A0A1J0VZ20</accession>
<keyword evidence="3" id="KW-1185">Reference proteome</keyword>
<dbReference type="InterPro" id="IPR036390">
    <property type="entry name" value="WH_DNA-bd_sf"/>
</dbReference>
<organism evidence="2 3">
    <name type="scientific">Nocardia mangyaensis</name>
    <dbReference type="NCBI Taxonomy" id="2213200"/>
    <lineage>
        <taxon>Bacteria</taxon>
        <taxon>Bacillati</taxon>
        <taxon>Actinomycetota</taxon>
        <taxon>Actinomycetes</taxon>
        <taxon>Mycobacteriales</taxon>
        <taxon>Nocardiaceae</taxon>
        <taxon>Nocardia</taxon>
    </lineage>
</organism>
<proteinExistence type="predicted"/>
<dbReference type="OrthoDB" id="4463574at2"/>
<dbReference type="Gene3D" id="1.10.10.10">
    <property type="entry name" value="Winged helix-like DNA-binding domain superfamily/Winged helix DNA-binding domain"/>
    <property type="match status" value="1"/>
</dbReference>
<dbReference type="InterPro" id="IPR039422">
    <property type="entry name" value="MarR/SlyA-like"/>
</dbReference>
<dbReference type="InterPro" id="IPR036388">
    <property type="entry name" value="WH-like_DNA-bd_sf"/>
</dbReference>
<dbReference type="EMBL" id="CP018082">
    <property type="protein sequence ID" value="APE37308.1"/>
    <property type="molecule type" value="Genomic_DNA"/>
</dbReference>
<evidence type="ECO:0000259" key="1">
    <source>
        <dbReference type="PROSITE" id="PS50995"/>
    </source>
</evidence>
<name>A0A1J0VZ20_9NOCA</name>
<gene>
    <name evidence="2" type="ORF">BOX37_29030</name>
</gene>
<dbReference type="RefSeq" id="WP_071930479.1">
    <property type="nucleotide sequence ID" value="NZ_CP018082.1"/>
</dbReference>
<protein>
    <submittedName>
        <fullName evidence="2">MarR family transcriptional regulator</fullName>
    </submittedName>
</protein>
<evidence type="ECO:0000313" key="3">
    <source>
        <dbReference type="Proteomes" id="UP000183810"/>
    </source>
</evidence>
<sequence length="154" mass="16858">MSVHRQRPPSLLAQPSYLASQVSKFGRQQLEIALAERGLRLGHQAVLSALDDFGPLSQQQLADALDLDKSHLVGHIDELQRLGLVTRAQDPADRRRNKIALTAAGEAATRELHPVAMASQRGFLDALSAPEQQTLTELLRRVLAANDAARWSEA</sequence>
<dbReference type="PANTHER" id="PTHR33164">
    <property type="entry name" value="TRANSCRIPTIONAL REGULATOR, MARR FAMILY"/>
    <property type="match status" value="1"/>
</dbReference>
<feature type="domain" description="HTH marR-type" evidence="1">
    <location>
        <begin position="15"/>
        <end position="144"/>
    </location>
</feature>
<dbReference type="PROSITE" id="PS50995">
    <property type="entry name" value="HTH_MARR_2"/>
    <property type="match status" value="1"/>
</dbReference>